<dbReference type="PANTHER" id="PTHR30461:SF2">
    <property type="entry name" value="SERINE RECOMBINASE PINE-RELATED"/>
    <property type="match status" value="1"/>
</dbReference>
<dbReference type="InterPro" id="IPR006120">
    <property type="entry name" value="Resolvase_HTH_dom"/>
</dbReference>
<evidence type="ECO:0000313" key="8">
    <source>
        <dbReference type="EMBL" id="KKK34735.1"/>
    </source>
</evidence>
<keyword evidence="9" id="KW-1185">Reference proteome</keyword>
<dbReference type="Pfam" id="PF00239">
    <property type="entry name" value="Resolvase"/>
    <property type="match status" value="1"/>
</dbReference>
<evidence type="ECO:0000256" key="5">
    <source>
        <dbReference type="PIRSR" id="PIRSR606118-50"/>
    </source>
</evidence>
<protein>
    <submittedName>
        <fullName evidence="8">Resolvase</fullName>
    </submittedName>
</protein>
<reference evidence="8 9" key="1">
    <citation type="submission" date="2015-04" db="EMBL/GenBank/DDBJ databases">
        <title>Taxonomic description and genome sequence of Salinicoccus sediminis sp. nov., a novel hyper halotolerant bacterium isolated from marine sediment.</title>
        <authorList>
            <person name="Mathan Kumar R."/>
            <person name="Kaur G."/>
            <person name="Kumar N."/>
            <person name="Kumar A."/>
            <person name="Singh N.K."/>
            <person name="Kaur N."/>
            <person name="Mayilraj S."/>
        </authorList>
    </citation>
    <scope>NUCLEOTIDE SEQUENCE [LARGE SCALE GENOMIC DNA]</scope>
    <source>
        <strain evidence="8 9">SV-16</strain>
    </source>
</reference>
<dbReference type="SUPFAM" id="SSF53041">
    <property type="entry name" value="Resolvase-like"/>
    <property type="match status" value="1"/>
</dbReference>
<evidence type="ECO:0000256" key="2">
    <source>
        <dbReference type="ARBA" id="ARBA00022908"/>
    </source>
</evidence>
<dbReference type="GO" id="GO:0003677">
    <property type="term" value="F:DNA binding"/>
    <property type="evidence" value="ECO:0007669"/>
    <property type="project" value="UniProtKB-KW"/>
</dbReference>
<evidence type="ECO:0000256" key="1">
    <source>
        <dbReference type="ARBA" id="ARBA00009913"/>
    </source>
</evidence>
<dbReference type="GO" id="GO:0000150">
    <property type="term" value="F:DNA strand exchange activity"/>
    <property type="evidence" value="ECO:0007669"/>
    <property type="project" value="InterPro"/>
</dbReference>
<dbReference type="Proteomes" id="UP000034287">
    <property type="component" value="Unassembled WGS sequence"/>
</dbReference>
<dbReference type="Gene3D" id="1.10.10.60">
    <property type="entry name" value="Homeodomain-like"/>
    <property type="match status" value="1"/>
</dbReference>
<dbReference type="AlphaFoldDB" id="A0A0M2SQ49"/>
<evidence type="ECO:0000313" key="9">
    <source>
        <dbReference type="Proteomes" id="UP000034287"/>
    </source>
</evidence>
<accession>A0A0M2SQ49</accession>
<proteinExistence type="inferred from homology"/>
<dbReference type="SMART" id="SM00857">
    <property type="entry name" value="Resolvase"/>
    <property type="match status" value="1"/>
</dbReference>
<keyword evidence="2" id="KW-0229">DNA integration</keyword>
<evidence type="ECO:0000256" key="6">
    <source>
        <dbReference type="PROSITE-ProRule" id="PRU10137"/>
    </source>
</evidence>
<dbReference type="InterPro" id="IPR036162">
    <property type="entry name" value="Resolvase-like_N_sf"/>
</dbReference>
<organism evidence="8 9">
    <name type="scientific">Salinicoccus sediminis</name>
    <dbReference type="NCBI Taxonomy" id="1432562"/>
    <lineage>
        <taxon>Bacteria</taxon>
        <taxon>Bacillati</taxon>
        <taxon>Bacillota</taxon>
        <taxon>Bacilli</taxon>
        <taxon>Bacillales</taxon>
        <taxon>Staphylococcaceae</taxon>
        <taxon>Salinicoccus</taxon>
    </lineage>
</organism>
<gene>
    <name evidence="8" type="ORF">WN59_06815</name>
</gene>
<dbReference type="PROSITE" id="PS51736">
    <property type="entry name" value="RECOMBINASES_3"/>
    <property type="match status" value="1"/>
</dbReference>
<feature type="active site" description="O-(5'-phospho-DNA)-serine intermediate" evidence="5 6">
    <location>
        <position position="10"/>
    </location>
</feature>
<dbReference type="InterPro" id="IPR006118">
    <property type="entry name" value="Recombinase_CS"/>
</dbReference>
<dbReference type="InterPro" id="IPR006119">
    <property type="entry name" value="Resolv_N"/>
</dbReference>
<dbReference type="PROSITE" id="PS00398">
    <property type="entry name" value="RECOMBINASES_2"/>
    <property type="match status" value="1"/>
</dbReference>
<dbReference type="EMBL" id="LAYZ01000003">
    <property type="protein sequence ID" value="KKK34735.1"/>
    <property type="molecule type" value="Genomic_DNA"/>
</dbReference>
<dbReference type="GO" id="GO:0015074">
    <property type="term" value="P:DNA integration"/>
    <property type="evidence" value="ECO:0007669"/>
    <property type="project" value="UniProtKB-KW"/>
</dbReference>
<dbReference type="Gene3D" id="3.40.50.1390">
    <property type="entry name" value="Resolvase, N-terminal catalytic domain"/>
    <property type="match status" value="1"/>
</dbReference>
<sequence>MAKVGYARVSTGDQNLNSQIDALKSVGCERIFSEKVSGRKYKRTELDNCLDYLRSGDTLVITKLDRLGRTTRQLIDLSQHLENNNIELEIIDMNINTRDAMGKMFFTMMSGFAELEANLLSERTKKGLDAARARGRIGGRPRITQEKVALIVSLYQSKQHSIKEIMKLTGVSKGTIYNVINHHSLNS</sequence>
<keyword evidence="3" id="KW-0238">DNA-binding</keyword>
<dbReference type="Pfam" id="PF02796">
    <property type="entry name" value="HTH_7"/>
    <property type="match status" value="1"/>
</dbReference>
<dbReference type="OrthoDB" id="9797501at2"/>
<comment type="caution">
    <text evidence="8">The sequence shown here is derived from an EMBL/GenBank/DDBJ whole genome shotgun (WGS) entry which is preliminary data.</text>
</comment>
<evidence type="ECO:0000259" key="7">
    <source>
        <dbReference type="PROSITE" id="PS51736"/>
    </source>
</evidence>
<name>A0A0M2SQ49_9STAP</name>
<dbReference type="InterPro" id="IPR050639">
    <property type="entry name" value="SSR_resolvase"/>
</dbReference>
<feature type="domain" description="Resolvase/invertase-type recombinase catalytic" evidence="7">
    <location>
        <begin position="2"/>
        <end position="135"/>
    </location>
</feature>
<dbReference type="PATRIC" id="fig|1432562.3.peg.1357"/>
<keyword evidence="4" id="KW-0233">DNA recombination</keyword>
<dbReference type="PANTHER" id="PTHR30461">
    <property type="entry name" value="DNA-INVERTASE FROM LAMBDOID PROPHAGE"/>
    <property type="match status" value="1"/>
</dbReference>
<dbReference type="FunFam" id="3.40.50.1390:FF:000001">
    <property type="entry name" value="DNA recombinase"/>
    <property type="match status" value="1"/>
</dbReference>
<dbReference type="CDD" id="cd03768">
    <property type="entry name" value="SR_ResInv"/>
    <property type="match status" value="1"/>
</dbReference>
<evidence type="ECO:0000256" key="3">
    <source>
        <dbReference type="ARBA" id="ARBA00023125"/>
    </source>
</evidence>
<comment type="similarity">
    <text evidence="1">Belongs to the site-specific recombinase resolvase family.</text>
</comment>
<dbReference type="RefSeq" id="WP_046514787.1">
    <property type="nucleotide sequence ID" value="NZ_LAYZ01000003.1"/>
</dbReference>
<dbReference type="PROSITE" id="PS00397">
    <property type="entry name" value="RECOMBINASES_1"/>
    <property type="match status" value="1"/>
</dbReference>
<evidence type="ECO:0000256" key="4">
    <source>
        <dbReference type="ARBA" id="ARBA00023172"/>
    </source>
</evidence>